<evidence type="ECO:0000256" key="1">
    <source>
        <dbReference type="SAM" id="Phobius"/>
    </source>
</evidence>
<evidence type="ECO:0000313" key="2">
    <source>
        <dbReference type="EMBL" id="SDD70155.1"/>
    </source>
</evidence>
<dbReference type="STRING" id="168276.SAMN05444580_1062"/>
<dbReference type="RefSeq" id="WP_072845789.1">
    <property type="nucleotide sequence ID" value="NZ_FNAB01000006.1"/>
</dbReference>
<feature type="transmembrane region" description="Helical" evidence="1">
    <location>
        <begin position="133"/>
        <end position="155"/>
    </location>
</feature>
<keyword evidence="1" id="KW-0812">Transmembrane</keyword>
<sequence length="166" mass="18205">MTDDLAAYRRDFEAIEHRVAREFDTGRRLPVLIGAVALLVVGLFLPHAESVSGWTALTDTSAVHRCTVTAPLRLFVCFMVVFGIVASTVALWTRRWALAWFAMAGTGVGTVLGLLACWSQQSLPVGTRPDGLPYGLVMTWAVMAVLTALWVPVVWSRTNVMQDDPM</sequence>
<feature type="transmembrane region" description="Helical" evidence="1">
    <location>
        <begin position="68"/>
        <end position="91"/>
    </location>
</feature>
<feature type="transmembrane region" description="Helical" evidence="1">
    <location>
        <begin position="29"/>
        <end position="48"/>
    </location>
</feature>
<proteinExistence type="predicted"/>
<protein>
    <recommendedName>
        <fullName evidence="4">Transmembrane protein</fullName>
    </recommendedName>
</protein>
<keyword evidence="1" id="KW-1133">Transmembrane helix</keyword>
<name>A0A1G6WYS6_9NOCA</name>
<feature type="transmembrane region" description="Helical" evidence="1">
    <location>
        <begin position="98"/>
        <end position="121"/>
    </location>
</feature>
<keyword evidence="1" id="KW-0472">Membrane</keyword>
<organism evidence="2 3">
    <name type="scientific">Rhodococcus tukisamuensis</name>
    <dbReference type="NCBI Taxonomy" id="168276"/>
    <lineage>
        <taxon>Bacteria</taxon>
        <taxon>Bacillati</taxon>
        <taxon>Actinomycetota</taxon>
        <taxon>Actinomycetes</taxon>
        <taxon>Mycobacteriales</taxon>
        <taxon>Nocardiaceae</taxon>
        <taxon>Rhodococcus</taxon>
    </lineage>
</organism>
<evidence type="ECO:0008006" key="4">
    <source>
        <dbReference type="Google" id="ProtNLM"/>
    </source>
</evidence>
<dbReference type="AlphaFoldDB" id="A0A1G6WYS6"/>
<gene>
    <name evidence="2" type="ORF">SAMN05444580_1062</name>
</gene>
<evidence type="ECO:0000313" key="3">
    <source>
        <dbReference type="Proteomes" id="UP000199417"/>
    </source>
</evidence>
<dbReference type="EMBL" id="FNAB01000006">
    <property type="protein sequence ID" value="SDD70155.1"/>
    <property type="molecule type" value="Genomic_DNA"/>
</dbReference>
<keyword evidence="3" id="KW-1185">Reference proteome</keyword>
<reference evidence="2 3" key="1">
    <citation type="submission" date="2016-10" db="EMBL/GenBank/DDBJ databases">
        <authorList>
            <person name="de Groot N.N."/>
        </authorList>
    </citation>
    <scope>NUCLEOTIDE SEQUENCE [LARGE SCALE GENOMIC DNA]</scope>
    <source>
        <strain evidence="2 3">JCM 11308</strain>
    </source>
</reference>
<dbReference type="Proteomes" id="UP000199417">
    <property type="component" value="Unassembled WGS sequence"/>
</dbReference>
<accession>A0A1G6WYS6</accession>